<gene>
    <name evidence="1" type="ORF">OG308_28325</name>
</gene>
<evidence type="ECO:0008006" key="3">
    <source>
        <dbReference type="Google" id="ProtNLM"/>
    </source>
</evidence>
<evidence type="ECO:0000313" key="2">
    <source>
        <dbReference type="Proteomes" id="UP001621418"/>
    </source>
</evidence>
<name>A0ABZ1N5K6_9NOCA</name>
<reference evidence="1 2" key="1">
    <citation type="submission" date="2022-10" db="EMBL/GenBank/DDBJ databases">
        <title>The complete genomes of actinobacterial strains from the NBC collection.</title>
        <authorList>
            <person name="Joergensen T.S."/>
            <person name="Alvarez Arevalo M."/>
            <person name="Sterndorff E.B."/>
            <person name="Faurdal D."/>
            <person name="Vuksanovic O."/>
            <person name="Mourched A.-S."/>
            <person name="Charusanti P."/>
            <person name="Shaw S."/>
            <person name="Blin K."/>
            <person name="Weber T."/>
        </authorList>
    </citation>
    <scope>NUCLEOTIDE SEQUENCE [LARGE SCALE GENOMIC DNA]</scope>
    <source>
        <strain evidence="1 2">NBC_01413</strain>
    </source>
</reference>
<dbReference type="SUPFAM" id="SSF52151">
    <property type="entry name" value="FabD/lysophospholipase-like"/>
    <property type="match status" value="1"/>
</dbReference>
<dbReference type="RefSeq" id="WP_405147492.1">
    <property type="nucleotide sequence ID" value="NZ_CP109527.1"/>
</dbReference>
<dbReference type="InterPro" id="IPR001227">
    <property type="entry name" value="Ac_transferase_dom_sf"/>
</dbReference>
<evidence type="ECO:0000313" key="1">
    <source>
        <dbReference type="EMBL" id="WTY35175.1"/>
    </source>
</evidence>
<dbReference type="InterPro" id="IPR016035">
    <property type="entry name" value="Acyl_Trfase/lysoPLipase"/>
</dbReference>
<organism evidence="1 2">
    <name type="scientific">Nocardia salmonicida</name>
    <dbReference type="NCBI Taxonomy" id="53431"/>
    <lineage>
        <taxon>Bacteria</taxon>
        <taxon>Bacillati</taxon>
        <taxon>Actinomycetota</taxon>
        <taxon>Actinomycetes</taxon>
        <taxon>Mycobacteriales</taxon>
        <taxon>Nocardiaceae</taxon>
        <taxon>Nocardia</taxon>
    </lineage>
</organism>
<dbReference type="Proteomes" id="UP001621418">
    <property type="component" value="Chromosome"/>
</dbReference>
<dbReference type="EMBL" id="CP109527">
    <property type="protein sequence ID" value="WTY35175.1"/>
    <property type="molecule type" value="Genomic_DNA"/>
</dbReference>
<proteinExistence type="predicted"/>
<dbReference type="Gene3D" id="3.40.366.10">
    <property type="entry name" value="Malonyl-Coenzyme A Acyl Carrier Protein, domain 2"/>
    <property type="match status" value="1"/>
</dbReference>
<protein>
    <recommendedName>
        <fullName evidence="3">Malonyl-CoA:ACP transacylase (MAT) domain-containing protein</fullName>
    </recommendedName>
</protein>
<accession>A0ABZ1N5K6</accession>
<keyword evidence="2" id="KW-1185">Reference proteome</keyword>
<sequence length="138" mass="15190">MYARSQSLRMAADTGEMFAARCEAHRARALVDLMECDGLVVANGSHQTVLSGPLETLSRVETIVREASLSGIRIPSPCPFHRPLLASVAEDFRQRLETNTNLSQRPLRRAVYSPILGRLYNDDDEVAELLAGDLVLPA</sequence>